<dbReference type="InterPro" id="IPR014782">
    <property type="entry name" value="Peptidase_M1_dom"/>
</dbReference>
<dbReference type="GO" id="GO:0008270">
    <property type="term" value="F:zinc ion binding"/>
    <property type="evidence" value="ECO:0007669"/>
    <property type="project" value="InterPro"/>
</dbReference>
<evidence type="ECO:0000313" key="4">
    <source>
        <dbReference type="Proteomes" id="UP000264217"/>
    </source>
</evidence>
<dbReference type="SUPFAM" id="SSF55486">
    <property type="entry name" value="Metalloproteases ('zincins'), catalytic domain"/>
    <property type="match status" value="1"/>
</dbReference>
<gene>
    <name evidence="3" type="ORF">D0C36_07740</name>
</gene>
<dbReference type="OrthoDB" id="9814383at2"/>
<evidence type="ECO:0000256" key="1">
    <source>
        <dbReference type="SAM" id="SignalP"/>
    </source>
</evidence>
<dbReference type="Proteomes" id="UP000264217">
    <property type="component" value="Unassembled WGS sequence"/>
</dbReference>
<dbReference type="Gene3D" id="1.10.390.10">
    <property type="entry name" value="Neutral Protease Domain 2"/>
    <property type="match status" value="1"/>
</dbReference>
<name>A0A372NZ69_9SPHI</name>
<proteinExistence type="predicted"/>
<reference evidence="3 4" key="1">
    <citation type="submission" date="2018-08" db="EMBL/GenBank/DDBJ databases">
        <title>Mucilaginibacter sp. MYSH2.</title>
        <authorList>
            <person name="Seo T."/>
        </authorList>
    </citation>
    <scope>NUCLEOTIDE SEQUENCE [LARGE SCALE GENOMIC DNA]</scope>
    <source>
        <strain evidence="3 4">MYSH2</strain>
    </source>
</reference>
<dbReference type="AlphaFoldDB" id="A0A372NZ69"/>
<dbReference type="CDD" id="cd09604">
    <property type="entry name" value="M1_APN_like"/>
    <property type="match status" value="1"/>
</dbReference>
<comment type="caution">
    <text evidence="3">The sequence shown here is derived from an EMBL/GenBank/DDBJ whole genome shotgun (WGS) entry which is preliminary data.</text>
</comment>
<evidence type="ECO:0000259" key="2">
    <source>
        <dbReference type="Pfam" id="PF01433"/>
    </source>
</evidence>
<dbReference type="Pfam" id="PF01433">
    <property type="entry name" value="Peptidase_M1"/>
    <property type="match status" value="1"/>
</dbReference>
<dbReference type="InterPro" id="IPR027268">
    <property type="entry name" value="Peptidase_M4/M1_CTD_sf"/>
</dbReference>
<organism evidence="3 4">
    <name type="scientific">Mucilaginibacter conchicola</name>
    <dbReference type="NCBI Taxonomy" id="2303333"/>
    <lineage>
        <taxon>Bacteria</taxon>
        <taxon>Pseudomonadati</taxon>
        <taxon>Bacteroidota</taxon>
        <taxon>Sphingobacteriia</taxon>
        <taxon>Sphingobacteriales</taxon>
        <taxon>Sphingobacteriaceae</taxon>
        <taxon>Mucilaginibacter</taxon>
    </lineage>
</organism>
<dbReference type="EMBL" id="QWDC01000001">
    <property type="protein sequence ID" value="RFZ95405.1"/>
    <property type="molecule type" value="Genomic_DNA"/>
</dbReference>
<keyword evidence="1" id="KW-0732">Signal</keyword>
<feature type="domain" description="Peptidase M1 membrane alanine aminopeptidase" evidence="2">
    <location>
        <begin position="377"/>
        <end position="557"/>
    </location>
</feature>
<keyword evidence="4" id="KW-1185">Reference proteome</keyword>
<accession>A0A372NZ69</accession>
<dbReference type="RefSeq" id="WP_117390968.1">
    <property type="nucleotide sequence ID" value="NZ_QWDC01000001.1"/>
</dbReference>
<protein>
    <submittedName>
        <fullName evidence="3">M1 family peptidase</fullName>
    </submittedName>
</protein>
<feature type="chain" id="PRO_5016656332" evidence="1">
    <location>
        <begin position="23"/>
        <end position="656"/>
    </location>
</feature>
<feature type="signal peptide" evidence="1">
    <location>
        <begin position="1"/>
        <end position="22"/>
    </location>
</feature>
<dbReference type="GO" id="GO:0008237">
    <property type="term" value="F:metallopeptidase activity"/>
    <property type="evidence" value="ECO:0007669"/>
    <property type="project" value="InterPro"/>
</dbReference>
<sequence length="656" mass="73348">MKLKLIAGSMLAVLAISGVANAQQAPASNYNYHDAFAPFFYTKNGSEFRAADGQPGPKYWQNRADYQLSAKLNDQTNEVVGSEVLNYTNNSPQKLDFLWMQLDQNLFKQGSRGEAIIPPAGSRNGGRGDLSQGGYTIKSVKLSGAKGAAGADLKYIINDTRMQVFLPQGVAANGGQVKLTIEYSFVVPNYGSDRTGIQDTKNGKIYTVAQWYPRMYVYDDVQGWNMLPYTGPGEFYLEYGDFDLSITAPANHIVVASGELQNPQEVYTPEQIKRWDAAEKSEQTVVIRSASEVTSAASRPAGKKELTWHFKIKNARDASWASSASFIVDAAKMDLPSGKKSTAISAYPVESDGNNAWGRSTEYVKKSIEYNSQKWFEYPYPAATAVAGVVGGMEYPGIVFCSWRAKSKDLWGVNDHEFGHTWFPMIVGSNERLYGWMDEGFNTFINTLTTADFNKGEYAGKKQDMQKIGAFLTRPDLETVMSAPADLKEQNTGLLLYFKPGMGLTMLREEILGPERFDLAFRTYVARWAFKHPTPDDFFRTMENVGGESLQWFWRGWFVNNWRLDVGVRDVKYVNNDPSKGALITLDNLDKMAFPTTLEVKTASGKVQRLKLPVEIWERNTSFVAKFPSTEEIVSVTVDPDKTSPDYNSDNNVWKK</sequence>
<evidence type="ECO:0000313" key="3">
    <source>
        <dbReference type="EMBL" id="RFZ95405.1"/>
    </source>
</evidence>